<keyword evidence="3" id="KW-1185">Reference proteome</keyword>
<organism evidence="2 3">
    <name type="scientific">Helicobacter saguini</name>
    <dbReference type="NCBI Taxonomy" id="1548018"/>
    <lineage>
        <taxon>Bacteria</taxon>
        <taxon>Pseudomonadati</taxon>
        <taxon>Campylobacterota</taxon>
        <taxon>Epsilonproteobacteria</taxon>
        <taxon>Campylobacterales</taxon>
        <taxon>Helicobacteraceae</taxon>
        <taxon>Helicobacter</taxon>
    </lineage>
</organism>
<dbReference type="Proteomes" id="UP000029714">
    <property type="component" value="Unassembled WGS sequence"/>
</dbReference>
<sequence>MVIFSSFTTEQKFKEISDFNECNSVSSDVFIFFRLSDTQSLESYFLLAKKLRDNEIKFAVLLDSNNLGRFNLLKTSLLMFADLGASYFMIERDDGDFIKGRHDDMLATLQNIANFYLLDMKILAVVSSYQAIEELSFMRMPNDSMDDSDTHIGIDGIIERKVLYGGNN</sequence>
<name>A0A347VSD4_9HELI</name>
<reference evidence="2 3" key="1">
    <citation type="journal article" date="2014" name="Genome Announc.">
        <title>Draft genome sequences of eight enterohepatic helicobacter species isolated from both laboratory and wild rodents.</title>
        <authorList>
            <person name="Sheh A."/>
            <person name="Shen Z."/>
            <person name="Fox J.G."/>
        </authorList>
    </citation>
    <scope>NUCLEOTIDE SEQUENCE [LARGE SCALE GENOMIC DNA]</scope>
    <source>
        <strain evidence="2 3">MIT 97-6194</strain>
    </source>
</reference>
<evidence type="ECO:0000313" key="2">
    <source>
        <dbReference type="EMBL" id="TLD94170.1"/>
    </source>
</evidence>
<evidence type="ECO:0000313" key="4">
    <source>
        <dbReference type="Proteomes" id="UP000477070"/>
    </source>
</evidence>
<dbReference type="EMBL" id="JRMP02000009">
    <property type="protein sequence ID" value="TLD94170.1"/>
    <property type="molecule type" value="Genomic_DNA"/>
</dbReference>
<evidence type="ECO:0000313" key="3">
    <source>
        <dbReference type="Proteomes" id="UP000029714"/>
    </source>
</evidence>
<dbReference type="AlphaFoldDB" id="A0A347VSD4"/>
<reference evidence="2 3" key="2">
    <citation type="journal article" date="2016" name="Infect. Immun.">
        <title>Helicobacter saguini, a Novel Helicobacter Isolated from Cotton-Top Tamarins with Ulcerative Colitis, Has Proinflammatory Properties and Induces Typhlocolitis and Dysplasia in Gnotobiotic IL-10-/- Mice.</title>
        <authorList>
            <person name="Shen Z."/>
            <person name="Mannion A."/>
            <person name="Whary M.T."/>
            <person name="Muthupalani S."/>
            <person name="Sheh A."/>
            <person name="Feng Y."/>
            <person name="Gong G."/>
            <person name="Vandamme P."/>
            <person name="Holcombe H.R."/>
            <person name="Paster B.J."/>
            <person name="Fox J.G."/>
        </authorList>
    </citation>
    <scope>NUCLEOTIDE SEQUENCE [LARGE SCALE GENOMIC DNA]</scope>
    <source>
        <strain evidence="2 3">MIT 97-6194</strain>
    </source>
</reference>
<proteinExistence type="predicted"/>
<accession>A0A347VSD4</accession>
<dbReference type="RefSeq" id="WP_034572395.1">
    <property type="nucleotide sequence ID" value="NZ_JRMP02000009.1"/>
</dbReference>
<dbReference type="Proteomes" id="UP000477070">
    <property type="component" value="Unassembled WGS sequence"/>
</dbReference>
<protein>
    <submittedName>
        <fullName evidence="2">Uncharacterized protein</fullName>
    </submittedName>
</protein>
<evidence type="ECO:0000313" key="1">
    <source>
        <dbReference type="EMBL" id="MWV69125.1"/>
    </source>
</evidence>
<gene>
    <name evidence="1" type="ORF">DCO61_03610</name>
    <name evidence="2" type="ORF">LS64_006605</name>
</gene>
<comment type="caution">
    <text evidence="2">The sequence shown here is derived from an EMBL/GenBank/DDBJ whole genome shotgun (WGS) entry which is preliminary data.</text>
</comment>
<dbReference type="EMBL" id="QBIU01000001">
    <property type="protein sequence ID" value="MWV69125.1"/>
    <property type="molecule type" value="Genomic_DNA"/>
</dbReference>
<reference evidence="2" key="3">
    <citation type="submission" date="2018-04" db="EMBL/GenBank/DDBJ databases">
        <authorList>
            <person name="Sheh A."/>
            <person name="Shen Z."/>
            <person name="Mannion A.J."/>
            <person name="Fox J.G."/>
        </authorList>
    </citation>
    <scope>NUCLEOTIDE SEQUENCE</scope>
    <source>
        <strain evidence="2">MIT 97-6194</strain>
    </source>
</reference>
<reference evidence="1 4" key="4">
    <citation type="submission" date="2019-12" db="EMBL/GenBank/DDBJ databases">
        <title>Multi-Generational Helicobacter saguini Isolates.</title>
        <authorList>
            <person name="Mannion A."/>
            <person name="Shen Z."/>
            <person name="Fox J.G."/>
        </authorList>
    </citation>
    <scope>NUCLEOTIDE SEQUENCE [LARGE SCALE GENOMIC DNA]</scope>
    <source>
        <strain evidence="1">16-048</strain>
        <strain evidence="4">16-048 (F4)</strain>
    </source>
</reference>